<evidence type="ECO:0000313" key="4">
    <source>
        <dbReference type="EMBL" id="GAF83727.1"/>
    </source>
</evidence>
<dbReference type="SUPFAM" id="SSF53850">
    <property type="entry name" value="Periplasmic binding protein-like II"/>
    <property type="match status" value="1"/>
</dbReference>
<feature type="non-terminal residue" evidence="4">
    <location>
        <position position="1"/>
    </location>
</feature>
<sequence>VFKDVGLDPEKDYPKTWEEMVEVSEKIAVREGEILNRRGFDFRYPYHLVSTVPMVEQLGGKLISDDGKTAIVNDEAWLKFLKFMQEWGPSGKNLGSPTYTNARKLFNKDNNDMGMCLTGLYQQGRIKSDNPDFYNSGEWMVVPFPVFKNAVKDVPAAYYGHYYMVNGQKPKENQQMAWKFVAYMLSHPEEYLTKVNIVQPTVELMKSETYKSMPYSEVFTNDMAKGHIVYYGENSAKIQSHIREAVESVMLADVSPEDALKTLKRKVQEVLDEG</sequence>
<organism evidence="4">
    <name type="scientific">marine sediment metagenome</name>
    <dbReference type="NCBI Taxonomy" id="412755"/>
    <lineage>
        <taxon>unclassified sequences</taxon>
        <taxon>metagenomes</taxon>
        <taxon>ecological metagenomes</taxon>
    </lineage>
</organism>
<evidence type="ECO:0000256" key="1">
    <source>
        <dbReference type="ARBA" id="ARBA00004196"/>
    </source>
</evidence>
<keyword evidence="3" id="KW-0732">Signal</keyword>
<dbReference type="InterPro" id="IPR006059">
    <property type="entry name" value="SBP"/>
</dbReference>
<proteinExistence type="predicted"/>
<evidence type="ECO:0000256" key="2">
    <source>
        <dbReference type="ARBA" id="ARBA00022448"/>
    </source>
</evidence>
<accession>X0T6B1</accession>
<dbReference type="PANTHER" id="PTHR43649:SF31">
    <property type="entry name" value="SN-GLYCEROL-3-PHOSPHATE-BINDING PERIPLASMIC PROTEIN UGPB"/>
    <property type="match status" value="1"/>
</dbReference>
<dbReference type="Gene3D" id="3.40.190.10">
    <property type="entry name" value="Periplasmic binding protein-like II"/>
    <property type="match status" value="1"/>
</dbReference>
<keyword evidence="2" id="KW-0813">Transport</keyword>
<protein>
    <recommendedName>
        <fullName evidence="5">Extracellular solute-binding protein</fullName>
    </recommendedName>
</protein>
<gene>
    <name evidence="4" type="ORF">S01H1_01919</name>
</gene>
<dbReference type="InterPro" id="IPR050490">
    <property type="entry name" value="Bact_solute-bd_prot1"/>
</dbReference>
<comment type="caution">
    <text evidence="4">The sequence shown here is derived from an EMBL/GenBank/DDBJ whole genome shotgun (WGS) entry which is preliminary data.</text>
</comment>
<dbReference type="AlphaFoldDB" id="X0T6B1"/>
<evidence type="ECO:0000256" key="3">
    <source>
        <dbReference type="ARBA" id="ARBA00022729"/>
    </source>
</evidence>
<comment type="subcellular location">
    <subcellularLocation>
        <location evidence="1">Cell envelope</location>
    </subcellularLocation>
</comment>
<dbReference type="PANTHER" id="PTHR43649">
    <property type="entry name" value="ARABINOSE-BINDING PROTEIN-RELATED"/>
    <property type="match status" value="1"/>
</dbReference>
<evidence type="ECO:0008006" key="5">
    <source>
        <dbReference type="Google" id="ProtNLM"/>
    </source>
</evidence>
<dbReference type="Pfam" id="PF01547">
    <property type="entry name" value="SBP_bac_1"/>
    <property type="match status" value="1"/>
</dbReference>
<dbReference type="GO" id="GO:0030313">
    <property type="term" value="C:cell envelope"/>
    <property type="evidence" value="ECO:0007669"/>
    <property type="project" value="UniProtKB-SubCell"/>
</dbReference>
<reference evidence="4" key="1">
    <citation type="journal article" date="2014" name="Front. Microbiol.">
        <title>High frequency of phylogenetically diverse reductive dehalogenase-homologous genes in deep subseafloor sedimentary metagenomes.</title>
        <authorList>
            <person name="Kawai M."/>
            <person name="Futagami T."/>
            <person name="Toyoda A."/>
            <person name="Takaki Y."/>
            <person name="Nishi S."/>
            <person name="Hori S."/>
            <person name="Arai W."/>
            <person name="Tsubouchi T."/>
            <person name="Morono Y."/>
            <person name="Uchiyama I."/>
            <person name="Ito T."/>
            <person name="Fujiyama A."/>
            <person name="Inagaki F."/>
            <person name="Takami H."/>
        </authorList>
    </citation>
    <scope>NUCLEOTIDE SEQUENCE</scope>
    <source>
        <strain evidence="4">Expedition CK06-06</strain>
    </source>
</reference>
<name>X0T6B1_9ZZZZ</name>
<dbReference type="EMBL" id="BARS01000879">
    <property type="protein sequence ID" value="GAF83727.1"/>
    <property type="molecule type" value="Genomic_DNA"/>
</dbReference>